<proteinExistence type="predicted"/>
<sequence length="412" mass="44562">MHDQDDLVMTHRFSLCSHERCIAPPEKEERSGKPGSDAGRRKAMRRAVPRGRRPPATSVDSPCGEEPEIIADDQSLLKRRTRRRPAMIAWLVRAILAGELLAALAAGWWLSSAAGWPPLAAGLVAAGLPALLHAAVIGLQSLSGAWHRARFARQTGGAPLPPGPAVRAWLGETAASLRSFALLMPWFGDTPLPTGRDPGRVPVVLVHGYFCNRAVWRPLSRWLAARGHPVESVNLEPPFAPVESYLPGLEKAVERLRARTGARRVALIGHSMGGLVIRAWIARHGDRRVAAVVTLGSPHQGTWSARFGMGRNVAQMQPGSRFLAGLDAVETPSVRALFTVILTLHDNIVMPQAAQTLDGARHRVLHGVGHMALVHAKQVRPHLAEALQQAEARGEAIERDEAGVPIAPVRQP</sequence>
<dbReference type="Gene3D" id="3.40.50.1820">
    <property type="entry name" value="alpha/beta hydrolase"/>
    <property type="match status" value="1"/>
</dbReference>
<feature type="compositionally biased region" description="Basic and acidic residues" evidence="1">
    <location>
        <begin position="22"/>
        <end position="32"/>
    </location>
</feature>
<dbReference type="PANTHER" id="PTHR37946:SF1">
    <property type="entry name" value="SLL1969 PROTEIN"/>
    <property type="match status" value="1"/>
</dbReference>
<organism evidence="4 5">
    <name type="scientific">Zeimonas arvi</name>
    <dbReference type="NCBI Taxonomy" id="2498847"/>
    <lineage>
        <taxon>Bacteria</taxon>
        <taxon>Pseudomonadati</taxon>
        <taxon>Pseudomonadota</taxon>
        <taxon>Betaproteobacteria</taxon>
        <taxon>Burkholderiales</taxon>
        <taxon>Burkholderiaceae</taxon>
        <taxon>Zeimonas</taxon>
    </lineage>
</organism>
<keyword evidence="5" id="KW-1185">Reference proteome</keyword>
<comment type="caution">
    <text evidence="4">The sequence shown here is derived from an EMBL/GenBank/DDBJ whole genome shotgun (WGS) entry which is preliminary data.</text>
</comment>
<dbReference type="OrthoDB" id="275181at2"/>
<accession>A0A5C8NYP0</accession>
<evidence type="ECO:0000259" key="3">
    <source>
        <dbReference type="Pfam" id="PF00561"/>
    </source>
</evidence>
<keyword evidence="2" id="KW-1133">Transmembrane helix</keyword>
<feature type="domain" description="AB hydrolase-1" evidence="3">
    <location>
        <begin position="202"/>
        <end position="299"/>
    </location>
</feature>
<feature type="compositionally biased region" description="Basic residues" evidence="1">
    <location>
        <begin position="41"/>
        <end position="53"/>
    </location>
</feature>
<protein>
    <submittedName>
        <fullName evidence="4">Alpha/beta hydrolase</fullName>
    </submittedName>
</protein>
<feature type="transmembrane region" description="Helical" evidence="2">
    <location>
        <begin position="88"/>
        <end position="110"/>
    </location>
</feature>
<dbReference type="Pfam" id="PF00561">
    <property type="entry name" value="Abhydrolase_1"/>
    <property type="match status" value="1"/>
</dbReference>
<dbReference type="InterPro" id="IPR029058">
    <property type="entry name" value="AB_hydrolase_fold"/>
</dbReference>
<evidence type="ECO:0000256" key="1">
    <source>
        <dbReference type="SAM" id="MobiDB-lite"/>
    </source>
</evidence>
<dbReference type="EMBL" id="VDUY01000003">
    <property type="protein sequence ID" value="TXL66114.1"/>
    <property type="molecule type" value="Genomic_DNA"/>
</dbReference>
<dbReference type="InterPro" id="IPR000073">
    <property type="entry name" value="AB_hydrolase_1"/>
</dbReference>
<name>A0A5C8NYP0_9BURK</name>
<dbReference type="PANTHER" id="PTHR37946">
    <property type="entry name" value="SLL1969 PROTEIN"/>
    <property type="match status" value="1"/>
</dbReference>
<evidence type="ECO:0000256" key="2">
    <source>
        <dbReference type="SAM" id="Phobius"/>
    </source>
</evidence>
<dbReference type="GO" id="GO:0016787">
    <property type="term" value="F:hydrolase activity"/>
    <property type="evidence" value="ECO:0007669"/>
    <property type="project" value="UniProtKB-KW"/>
</dbReference>
<evidence type="ECO:0000313" key="4">
    <source>
        <dbReference type="EMBL" id="TXL66114.1"/>
    </source>
</evidence>
<dbReference type="Proteomes" id="UP000321548">
    <property type="component" value="Unassembled WGS sequence"/>
</dbReference>
<gene>
    <name evidence="4" type="ORF">FHP08_08545</name>
</gene>
<keyword evidence="2" id="KW-0472">Membrane</keyword>
<dbReference type="AlphaFoldDB" id="A0A5C8NYP0"/>
<evidence type="ECO:0000313" key="5">
    <source>
        <dbReference type="Proteomes" id="UP000321548"/>
    </source>
</evidence>
<keyword evidence="4" id="KW-0378">Hydrolase</keyword>
<feature type="transmembrane region" description="Helical" evidence="2">
    <location>
        <begin position="116"/>
        <end position="139"/>
    </location>
</feature>
<dbReference type="SUPFAM" id="SSF53474">
    <property type="entry name" value="alpha/beta-Hydrolases"/>
    <property type="match status" value="1"/>
</dbReference>
<keyword evidence="2" id="KW-0812">Transmembrane</keyword>
<reference evidence="4 5" key="1">
    <citation type="submission" date="2019-06" db="EMBL/GenBank/DDBJ databases">
        <title>Quisquiliibacterium sp. nov., isolated from a maize field.</title>
        <authorList>
            <person name="Lin S.-Y."/>
            <person name="Tsai C.-F."/>
            <person name="Young C.-C."/>
        </authorList>
    </citation>
    <scope>NUCLEOTIDE SEQUENCE [LARGE SCALE GENOMIC DNA]</scope>
    <source>
        <strain evidence="4 5">CC-CFT501</strain>
    </source>
</reference>
<feature type="region of interest" description="Disordered" evidence="1">
    <location>
        <begin position="22"/>
        <end position="65"/>
    </location>
</feature>